<keyword evidence="3" id="KW-1185">Reference proteome</keyword>
<accession>A0ABT1T1M5</accession>
<dbReference type="EMBL" id="JANHOH010000002">
    <property type="protein sequence ID" value="MCQ6958516.1"/>
    <property type="molecule type" value="Genomic_DNA"/>
</dbReference>
<feature type="region of interest" description="Disordered" evidence="1">
    <location>
        <begin position="58"/>
        <end position="80"/>
    </location>
</feature>
<evidence type="ECO:0000313" key="3">
    <source>
        <dbReference type="Proteomes" id="UP001204376"/>
    </source>
</evidence>
<proteinExistence type="predicted"/>
<evidence type="ECO:0000313" key="2">
    <source>
        <dbReference type="EMBL" id="MCQ6958516.1"/>
    </source>
</evidence>
<gene>
    <name evidence="2" type="ORF">NPE20_11120</name>
</gene>
<protein>
    <submittedName>
        <fullName evidence="2">Uncharacterized protein</fullName>
    </submittedName>
</protein>
<sequence length="80" mass="8597">MLDQKVAKNQVGKKASLPHRAFALQTGQNHGLESFALLSFALASRFSKISYAPTAAQGHHCSAPLSPEAVLPTGRKERIL</sequence>
<organism evidence="2 3">
    <name type="scientific">Mucilaginibacter aquariorum</name>
    <dbReference type="NCBI Taxonomy" id="2967225"/>
    <lineage>
        <taxon>Bacteria</taxon>
        <taxon>Pseudomonadati</taxon>
        <taxon>Bacteroidota</taxon>
        <taxon>Sphingobacteriia</taxon>
        <taxon>Sphingobacteriales</taxon>
        <taxon>Sphingobacteriaceae</taxon>
        <taxon>Mucilaginibacter</taxon>
    </lineage>
</organism>
<name>A0ABT1T1M5_9SPHI</name>
<reference evidence="2 3" key="1">
    <citation type="submission" date="2022-07" db="EMBL/GenBank/DDBJ databases">
        <title>Mucilaginibacter sp. JC4.</title>
        <authorList>
            <person name="Le V."/>
            <person name="Ko S.-R."/>
            <person name="Ahn C.-Y."/>
            <person name="Oh H.-M."/>
        </authorList>
    </citation>
    <scope>NUCLEOTIDE SEQUENCE [LARGE SCALE GENOMIC DNA]</scope>
    <source>
        <strain evidence="2 3">JC4</strain>
    </source>
</reference>
<dbReference type="Proteomes" id="UP001204376">
    <property type="component" value="Unassembled WGS sequence"/>
</dbReference>
<evidence type="ECO:0000256" key="1">
    <source>
        <dbReference type="SAM" id="MobiDB-lite"/>
    </source>
</evidence>
<comment type="caution">
    <text evidence="2">The sequence shown here is derived from an EMBL/GenBank/DDBJ whole genome shotgun (WGS) entry which is preliminary data.</text>
</comment>